<proteinExistence type="predicted"/>
<dbReference type="Proteomes" id="UP001292094">
    <property type="component" value="Unassembled WGS sequence"/>
</dbReference>
<dbReference type="EMBL" id="JAWZYT010002739">
    <property type="protein sequence ID" value="KAK4302399.1"/>
    <property type="molecule type" value="Genomic_DNA"/>
</dbReference>
<dbReference type="AlphaFoldDB" id="A0AAE1P7M5"/>
<name>A0AAE1P7M5_9EUCA</name>
<reference evidence="1" key="1">
    <citation type="submission" date="2023-11" db="EMBL/GenBank/DDBJ databases">
        <title>Genome assemblies of two species of porcelain crab, Petrolisthes cinctipes and Petrolisthes manimaculis (Anomura: Porcellanidae).</title>
        <authorList>
            <person name="Angst P."/>
        </authorList>
    </citation>
    <scope>NUCLEOTIDE SEQUENCE</scope>
    <source>
        <strain evidence="1">PB745_02</strain>
        <tissue evidence="1">Gill</tissue>
    </source>
</reference>
<keyword evidence="2" id="KW-1185">Reference proteome</keyword>
<organism evidence="1 2">
    <name type="scientific">Petrolisthes manimaculis</name>
    <dbReference type="NCBI Taxonomy" id="1843537"/>
    <lineage>
        <taxon>Eukaryota</taxon>
        <taxon>Metazoa</taxon>
        <taxon>Ecdysozoa</taxon>
        <taxon>Arthropoda</taxon>
        <taxon>Crustacea</taxon>
        <taxon>Multicrustacea</taxon>
        <taxon>Malacostraca</taxon>
        <taxon>Eumalacostraca</taxon>
        <taxon>Eucarida</taxon>
        <taxon>Decapoda</taxon>
        <taxon>Pleocyemata</taxon>
        <taxon>Anomura</taxon>
        <taxon>Galatheoidea</taxon>
        <taxon>Porcellanidae</taxon>
        <taxon>Petrolisthes</taxon>
    </lineage>
</organism>
<sequence>MRRAGWFVLRHRITGKSSTSNQRARGYDVIEELEAIDSSCSKLVRFQDTTLYHTTTPSITHLFSLSCTSHLTFTTQDTTLHHNTTPSITYHHVTKPIPQVITLDTHPNLQYPSDPPLYTSTYNIIHINNTINIITATITINIIYINTIHYLQQSFTSINSTPTHHLRPSTLSRRTDLNLQTFPAHPK</sequence>
<gene>
    <name evidence="1" type="ORF">Pmani_025511</name>
</gene>
<protein>
    <submittedName>
        <fullName evidence="1">Uncharacterized protein</fullName>
    </submittedName>
</protein>
<evidence type="ECO:0000313" key="1">
    <source>
        <dbReference type="EMBL" id="KAK4302399.1"/>
    </source>
</evidence>
<accession>A0AAE1P7M5</accession>
<evidence type="ECO:0000313" key="2">
    <source>
        <dbReference type="Proteomes" id="UP001292094"/>
    </source>
</evidence>
<comment type="caution">
    <text evidence="1">The sequence shown here is derived from an EMBL/GenBank/DDBJ whole genome shotgun (WGS) entry which is preliminary data.</text>
</comment>